<evidence type="ECO:0000313" key="1">
    <source>
        <dbReference type="EMBL" id="KAF0325871.1"/>
    </source>
</evidence>
<sequence length="143" mass="15900">MKEDVAPAVSYVPGDFLPEESLQLTDQALVNLTRLVLTEITYFHFSGNTTGKCQISSQKRGTERYKMYPGDLLWPNESSWKAFDLLLGDVLTKIVSLASAHVDGFGNQDATECAIISTRLDKTTRCCNESTLGTWAYHAHHLS</sequence>
<organism evidence="1 2">
    <name type="scientific">Colletotrichum asianum</name>
    <dbReference type="NCBI Taxonomy" id="702518"/>
    <lineage>
        <taxon>Eukaryota</taxon>
        <taxon>Fungi</taxon>
        <taxon>Dikarya</taxon>
        <taxon>Ascomycota</taxon>
        <taxon>Pezizomycotina</taxon>
        <taxon>Sordariomycetes</taxon>
        <taxon>Hypocreomycetidae</taxon>
        <taxon>Glomerellales</taxon>
        <taxon>Glomerellaceae</taxon>
        <taxon>Colletotrichum</taxon>
        <taxon>Colletotrichum gloeosporioides species complex</taxon>
    </lineage>
</organism>
<evidence type="ECO:0000313" key="2">
    <source>
        <dbReference type="Proteomes" id="UP000434172"/>
    </source>
</evidence>
<protein>
    <submittedName>
        <fullName evidence="1">Restculine oxidase</fullName>
    </submittedName>
</protein>
<keyword evidence="2" id="KW-1185">Reference proteome</keyword>
<name>A0A8H3ZTL7_9PEZI</name>
<proteinExistence type="predicted"/>
<reference evidence="1 2" key="1">
    <citation type="submission" date="2019-12" db="EMBL/GenBank/DDBJ databases">
        <title>A genome sequence resource for the geographically widespread anthracnose pathogen Colletotrichum asianum.</title>
        <authorList>
            <person name="Meng Y."/>
        </authorList>
    </citation>
    <scope>NUCLEOTIDE SEQUENCE [LARGE SCALE GENOMIC DNA]</scope>
    <source>
        <strain evidence="1 2">ICMP 18580</strain>
    </source>
</reference>
<dbReference type="EMBL" id="WOWK01000034">
    <property type="protein sequence ID" value="KAF0325871.1"/>
    <property type="molecule type" value="Genomic_DNA"/>
</dbReference>
<dbReference type="Proteomes" id="UP000434172">
    <property type="component" value="Unassembled WGS sequence"/>
</dbReference>
<accession>A0A8H3ZTL7</accession>
<dbReference type="AlphaFoldDB" id="A0A8H3ZTL7"/>
<comment type="caution">
    <text evidence="1">The sequence shown here is derived from an EMBL/GenBank/DDBJ whole genome shotgun (WGS) entry which is preliminary data.</text>
</comment>
<dbReference type="OrthoDB" id="9983560at2759"/>
<gene>
    <name evidence="1" type="ORF">GQ607_007003</name>
</gene>